<dbReference type="PRINTS" id="PR01262">
    <property type="entry name" value="INNEXIN"/>
</dbReference>
<dbReference type="GO" id="GO:0007602">
    <property type="term" value="P:phototransduction"/>
    <property type="evidence" value="ECO:0007669"/>
    <property type="project" value="TreeGrafter"/>
</dbReference>
<dbReference type="OMA" id="PFRRWIM"/>
<evidence type="ECO:0000256" key="3">
    <source>
        <dbReference type="ARBA" id="ARBA00022448"/>
    </source>
</evidence>
<dbReference type="InterPro" id="IPR000990">
    <property type="entry name" value="Innexin"/>
</dbReference>
<dbReference type="GO" id="GO:0034220">
    <property type="term" value="P:monoatomic ion transmembrane transport"/>
    <property type="evidence" value="ECO:0007669"/>
    <property type="project" value="UniProtKB-KW"/>
</dbReference>
<dbReference type="PANTHER" id="PTHR11893:SF41">
    <property type="entry name" value="INNEXIN INX2"/>
    <property type="match status" value="1"/>
</dbReference>
<keyword evidence="3 12" id="KW-0813">Transport</keyword>
<comment type="caution">
    <text evidence="14">The sequence shown here is derived from an EMBL/GenBank/DDBJ whole genome shotgun (WGS) entry which is preliminary data.</text>
</comment>
<feature type="region of interest" description="Disordered" evidence="13">
    <location>
        <begin position="1"/>
        <end position="33"/>
    </location>
</feature>
<evidence type="ECO:0000256" key="9">
    <source>
        <dbReference type="ARBA" id="ARBA00023065"/>
    </source>
</evidence>
<protein>
    <recommendedName>
        <fullName evidence="12">Innexin</fullName>
    </recommendedName>
</protein>
<evidence type="ECO:0000256" key="7">
    <source>
        <dbReference type="ARBA" id="ARBA00022949"/>
    </source>
</evidence>
<dbReference type="EMBL" id="LNIX01000002">
    <property type="protein sequence ID" value="OXA60919.1"/>
    <property type="molecule type" value="Genomic_DNA"/>
</dbReference>
<sequence>MDVQLQPDSDDQVVMKPQHVQNKGKVDPRTGRIVRHPPRMAIPNPLLDPLKSILVYNRRRIYIDNVFFRMHYVWSTIFLVTCAIMVTSKIYVGEPINCMASPDVKDIVKQYCFIHSTFTRGKFDKKGGWTYEPAVKENEIYPGIRPAKEGEGAIHHTYYQWVWCVLIVQAVSFYFPHWAWEKWEGGTTMMLVGDLNLPMLPDEKKIKHRKKILLYLRRNRGFHTKYAVQYAFCEFLNLVNIVLQVFLTDFFVNNAFTDYGLNVLTLTQEKPYMRDDELARVFPTVTACRLATGGVAFGKQNYDILCILPINILNEKIYIFLWFWFLLLAICSTISVIYRCLSLIPPFRRWIMRSRVRLETQKESADSLVDSNNYGEWFLIYKLSQNMDCVTFGDLILDIDQAYRKWDDVKLPDEEHYLAVSAPRPSMEGSPYHHGEFNA</sequence>
<dbReference type="Pfam" id="PF00876">
    <property type="entry name" value="Innexin"/>
    <property type="match status" value="1"/>
</dbReference>
<dbReference type="PROSITE" id="PS51013">
    <property type="entry name" value="PANNEXIN"/>
    <property type="match status" value="1"/>
</dbReference>
<evidence type="ECO:0000256" key="4">
    <source>
        <dbReference type="ARBA" id="ARBA00022475"/>
    </source>
</evidence>
<accession>A0A226ETR7</accession>
<evidence type="ECO:0000256" key="2">
    <source>
        <dbReference type="ARBA" id="ARBA00004651"/>
    </source>
</evidence>
<reference evidence="14 15" key="1">
    <citation type="submission" date="2015-12" db="EMBL/GenBank/DDBJ databases">
        <title>The genome of Folsomia candida.</title>
        <authorList>
            <person name="Faddeeva A."/>
            <person name="Derks M.F."/>
            <person name="Anvar Y."/>
            <person name="Smit S."/>
            <person name="Van Straalen N."/>
            <person name="Roelofs D."/>
        </authorList>
    </citation>
    <scope>NUCLEOTIDE SEQUENCE [LARGE SCALE GENOMIC DNA]</scope>
    <source>
        <strain evidence="14 15">VU population</strain>
        <tissue evidence="14">Whole body</tissue>
    </source>
</reference>
<evidence type="ECO:0000313" key="15">
    <source>
        <dbReference type="Proteomes" id="UP000198287"/>
    </source>
</evidence>
<keyword evidence="7" id="KW-0965">Cell junction</keyword>
<keyword evidence="11 12" id="KW-0407">Ion channel</keyword>
<feature type="transmembrane region" description="Helical" evidence="12">
    <location>
        <begin position="227"/>
        <end position="247"/>
    </location>
</feature>
<comment type="similarity">
    <text evidence="12">Belongs to the pannexin family.</text>
</comment>
<dbReference type="AlphaFoldDB" id="A0A226ETR7"/>
<dbReference type="STRING" id="158441.A0A226ETR7"/>
<evidence type="ECO:0000256" key="13">
    <source>
        <dbReference type="SAM" id="MobiDB-lite"/>
    </source>
</evidence>
<dbReference type="GO" id="GO:0005921">
    <property type="term" value="C:gap junction"/>
    <property type="evidence" value="ECO:0007669"/>
    <property type="project" value="UniProtKB-SubCell"/>
</dbReference>
<keyword evidence="6" id="KW-0303">Gap junction</keyword>
<keyword evidence="4" id="KW-1003">Cell membrane</keyword>
<evidence type="ECO:0000256" key="11">
    <source>
        <dbReference type="ARBA" id="ARBA00023303"/>
    </source>
</evidence>
<organism evidence="14 15">
    <name type="scientific">Folsomia candida</name>
    <name type="common">Springtail</name>
    <dbReference type="NCBI Taxonomy" id="158441"/>
    <lineage>
        <taxon>Eukaryota</taxon>
        <taxon>Metazoa</taxon>
        <taxon>Ecdysozoa</taxon>
        <taxon>Arthropoda</taxon>
        <taxon>Hexapoda</taxon>
        <taxon>Collembola</taxon>
        <taxon>Entomobryomorpha</taxon>
        <taxon>Isotomoidea</taxon>
        <taxon>Isotomidae</taxon>
        <taxon>Proisotominae</taxon>
        <taxon>Folsomia</taxon>
    </lineage>
</organism>
<evidence type="ECO:0000256" key="6">
    <source>
        <dbReference type="ARBA" id="ARBA00022868"/>
    </source>
</evidence>
<keyword evidence="5 12" id="KW-0812">Transmembrane</keyword>
<evidence type="ECO:0000313" key="14">
    <source>
        <dbReference type="EMBL" id="OXA60919.1"/>
    </source>
</evidence>
<feature type="transmembrane region" description="Helical" evidence="12">
    <location>
        <begin position="317"/>
        <end position="341"/>
    </location>
</feature>
<evidence type="ECO:0000256" key="12">
    <source>
        <dbReference type="RuleBase" id="RU010713"/>
    </source>
</evidence>
<evidence type="ECO:0000256" key="5">
    <source>
        <dbReference type="ARBA" id="ARBA00022692"/>
    </source>
</evidence>
<dbReference type="GO" id="GO:0005886">
    <property type="term" value="C:plasma membrane"/>
    <property type="evidence" value="ECO:0007669"/>
    <property type="project" value="UniProtKB-SubCell"/>
</dbReference>
<keyword evidence="9 12" id="KW-0406">Ion transport</keyword>
<comment type="subcellular location">
    <subcellularLocation>
        <location evidence="1">Cell junction</location>
        <location evidence="1">Gap junction</location>
    </subcellularLocation>
    <subcellularLocation>
        <location evidence="2 12">Cell membrane</location>
        <topology evidence="2 12">Multi-pass membrane protein</topology>
    </subcellularLocation>
</comment>
<dbReference type="OrthoDB" id="5867527at2759"/>
<proteinExistence type="inferred from homology"/>
<keyword evidence="15" id="KW-1185">Reference proteome</keyword>
<evidence type="ECO:0000256" key="10">
    <source>
        <dbReference type="ARBA" id="ARBA00023136"/>
    </source>
</evidence>
<comment type="function">
    <text evidence="12">Structural component of the gap junctions.</text>
</comment>
<evidence type="ECO:0000256" key="1">
    <source>
        <dbReference type="ARBA" id="ARBA00004610"/>
    </source>
</evidence>
<name>A0A226ETR7_FOLCA</name>
<gene>
    <name evidence="12" type="primary">inx</name>
    <name evidence="14" type="ORF">Fcan01_04389</name>
</gene>
<feature type="transmembrane region" description="Helical" evidence="12">
    <location>
        <begin position="66"/>
        <end position="86"/>
    </location>
</feature>
<evidence type="ECO:0000256" key="8">
    <source>
        <dbReference type="ARBA" id="ARBA00022989"/>
    </source>
</evidence>
<keyword evidence="10 12" id="KW-0472">Membrane</keyword>
<dbReference type="GO" id="GO:0005243">
    <property type="term" value="F:gap junction channel activity"/>
    <property type="evidence" value="ECO:0007669"/>
    <property type="project" value="TreeGrafter"/>
</dbReference>
<dbReference type="Proteomes" id="UP000198287">
    <property type="component" value="Unassembled WGS sequence"/>
</dbReference>
<feature type="transmembrane region" description="Helical" evidence="12">
    <location>
        <begin position="158"/>
        <end position="180"/>
    </location>
</feature>
<keyword evidence="8 12" id="KW-1133">Transmembrane helix</keyword>
<dbReference type="PANTHER" id="PTHR11893">
    <property type="entry name" value="INNEXIN"/>
    <property type="match status" value="1"/>
</dbReference>